<feature type="compositionally biased region" description="Polar residues" evidence="1">
    <location>
        <begin position="189"/>
        <end position="200"/>
    </location>
</feature>
<evidence type="ECO:0000313" key="3">
    <source>
        <dbReference type="Proteomes" id="UP001140094"/>
    </source>
</evidence>
<proteinExistence type="predicted"/>
<keyword evidence="3" id="KW-1185">Reference proteome</keyword>
<dbReference type="EMBL" id="JANBUO010003359">
    <property type="protein sequence ID" value="KAJ2791232.1"/>
    <property type="molecule type" value="Genomic_DNA"/>
</dbReference>
<feature type="region of interest" description="Disordered" evidence="1">
    <location>
        <begin position="184"/>
        <end position="225"/>
    </location>
</feature>
<comment type="caution">
    <text evidence="2">The sequence shown here is derived from an EMBL/GenBank/DDBJ whole genome shotgun (WGS) entry which is preliminary data.</text>
</comment>
<evidence type="ECO:0000256" key="1">
    <source>
        <dbReference type="SAM" id="MobiDB-lite"/>
    </source>
</evidence>
<dbReference type="Proteomes" id="UP001140094">
    <property type="component" value="Unassembled WGS sequence"/>
</dbReference>
<evidence type="ECO:0000313" key="2">
    <source>
        <dbReference type="EMBL" id="KAJ2791232.1"/>
    </source>
</evidence>
<reference evidence="2" key="1">
    <citation type="submission" date="2022-07" db="EMBL/GenBank/DDBJ databases">
        <title>Phylogenomic reconstructions and comparative analyses of Kickxellomycotina fungi.</title>
        <authorList>
            <person name="Reynolds N.K."/>
            <person name="Stajich J.E."/>
            <person name="Barry K."/>
            <person name="Grigoriev I.V."/>
            <person name="Crous P."/>
            <person name="Smith M.E."/>
        </authorList>
    </citation>
    <scope>NUCLEOTIDE SEQUENCE</scope>
    <source>
        <strain evidence="2">NRRL 1565</strain>
    </source>
</reference>
<feature type="non-terminal residue" evidence="2">
    <location>
        <position position="269"/>
    </location>
</feature>
<dbReference type="AlphaFoldDB" id="A0A9W8HLY0"/>
<sequence>MSAMPNPTTAAAVTPDTAATVAAAGDNSGRLALDIGAPRMDAIAKQSASPDSSCGSPGNMAVARTSALGAGGSPPSLLFSVPELSPTVGAELSPNDPLISTPVGTHPLWSTAIHAKHIGHHGAAYTDAGRICRAMIDPVQVLKTRDLPDLSNGLPEAVLHQMWALIGGLSDDGSSEFGALNLAEKHGSKSQPGVPTTGSMPASREGRRKPEKAPQRLDGKLPPPSDEALRVLVHVAQRYRLHEPATTLLAMLRQSLVDADVNMRVRQFW</sequence>
<dbReference type="OrthoDB" id="5557398at2759"/>
<name>A0A9W8HLY0_9FUNG</name>
<accession>A0A9W8HLY0</accession>
<protein>
    <submittedName>
        <fullName evidence="2">Uncharacterized protein</fullName>
    </submittedName>
</protein>
<gene>
    <name evidence="2" type="ORF">H4R20_006892</name>
</gene>
<organism evidence="2 3">
    <name type="scientific">Coemansia guatemalensis</name>
    <dbReference type="NCBI Taxonomy" id="2761395"/>
    <lineage>
        <taxon>Eukaryota</taxon>
        <taxon>Fungi</taxon>
        <taxon>Fungi incertae sedis</taxon>
        <taxon>Zoopagomycota</taxon>
        <taxon>Kickxellomycotina</taxon>
        <taxon>Kickxellomycetes</taxon>
        <taxon>Kickxellales</taxon>
        <taxon>Kickxellaceae</taxon>
        <taxon>Coemansia</taxon>
    </lineage>
</organism>